<keyword evidence="1" id="KW-0812">Transmembrane</keyword>
<evidence type="ECO:0000256" key="1">
    <source>
        <dbReference type="SAM" id="Phobius"/>
    </source>
</evidence>
<dbReference type="EMBL" id="UHFR01000005">
    <property type="protein sequence ID" value="SUN77006.1"/>
    <property type="molecule type" value="Genomic_DNA"/>
</dbReference>
<dbReference type="Proteomes" id="UP000254634">
    <property type="component" value="Unassembled WGS sequence"/>
</dbReference>
<feature type="transmembrane region" description="Helical" evidence="1">
    <location>
        <begin position="251"/>
        <end position="269"/>
    </location>
</feature>
<feature type="transmembrane region" description="Helical" evidence="1">
    <location>
        <begin position="224"/>
        <end position="242"/>
    </location>
</feature>
<proteinExistence type="predicted"/>
<feature type="transmembrane region" description="Helical" evidence="1">
    <location>
        <begin position="108"/>
        <end position="132"/>
    </location>
</feature>
<dbReference type="AlphaFoldDB" id="A0A380L1B0"/>
<dbReference type="GO" id="GO:0009401">
    <property type="term" value="P:phosphoenolpyruvate-dependent sugar phosphotransferase system"/>
    <property type="evidence" value="ECO:0007669"/>
    <property type="project" value="InterPro"/>
</dbReference>
<dbReference type="InterPro" id="IPR050303">
    <property type="entry name" value="GatZ_KbaZ_carbometab"/>
</dbReference>
<evidence type="ECO:0000313" key="2">
    <source>
        <dbReference type="EMBL" id="SUN77006.1"/>
    </source>
</evidence>
<gene>
    <name evidence="2" type="primary">manZ_2</name>
    <name evidence="2" type="ORF">NCTC13765_01512</name>
</gene>
<feature type="transmembrane region" description="Helical" evidence="1">
    <location>
        <begin position="177"/>
        <end position="204"/>
    </location>
</feature>
<evidence type="ECO:0000313" key="3">
    <source>
        <dbReference type="Proteomes" id="UP000254634"/>
    </source>
</evidence>
<dbReference type="RefSeq" id="WP_018371582.1">
    <property type="nucleotide sequence ID" value="NZ_UHFR01000005.1"/>
</dbReference>
<dbReference type="STRING" id="1123307.GCA_000380065_00888"/>
<dbReference type="PANTHER" id="PTHR32502:SF26">
    <property type="entry name" value="PHOSPHOTRANSFERASE SYSTEM SUGAR-SPECIFIC EIID COMPONENT"/>
    <property type="match status" value="1"/>
</dbReference>
<dbReference type="PANTHER" id="PTHR32502">
    <property type="entry name" value="N-ACETYLGALACTOSAMINE PERMEASE II COMPONENT-RELATED"/>
    <property type="match status" value="1"/>
</dbReference>
<protein>
    <submittedName>
        <fullName evidence="2">PTS system mannose-specific transporter subunit IID</fullName>
    </submittedName>
</protein>
<reference evidence="2" key="1">
    <citation type="submission" date="2018-06" db="EMBL/GenBank/DDBJ databases">
        <authorList>
            <consortium name="Pathogen Informatics"/>
            <person name="Doyle S."/>
        </authorList>
    </citation>
    <scope>NUCLEOTIDE SEQUENCE [LARGE SCALE GENOMIC DNA]</scope>
    <source>
        <strain evidence="2">NCTC13765</strain>
    </source>
</reference>
<dbReference type="PROSITE" id="PS51108">
    <property type="entry name" value="PTS_EIID"/>
    <property type="match status" value="1"/>
</dbReference>
<keyword evidence="3" id="KW-1185">Reference proteome</keyword>
<sequence length="276" mass="30570">MTNSKYKLTKEDFNQINKRSLFTFQWGWNYERMQATSYLYMILPQLRKMYGDGTPELQEMMRTHTQFFNTSNFFHTIIAGIDLALEENEGVASKDAVTGIKTGLMGPFAAIGDAVFAATIPAILGGLAAGMALEGSPIGVLIWVAVAAFGINLFRWKQLEFAYKEGVNLVTTMQDRLSALTDAATVLGTFMVGALVATMINFKFTFVHNFGTVPFDLQATLDRIFPRLLPALFTGFIFWLLGKKGMNSTKAIFLVILIALGVSAFSFYFKVPILGV</sequence>
<dbReference type="InterPro" id="IPR004704">
    <property type="entry name" value="PTS_IID_man"/>
</dbReference>
<feature type="transmembrane region" description="Helical" evidence="1">
    <location>
        <begin position="138"/>
        <end position="156"/>
    </location>
</feature>
<dbReference type="GO" id="GO:0005886">
    <property type="term" value="C:plasma membrane"/>
    <property type="evidence" value="ECO:0007669"/>
    <property type="project" value="TreeGrafter"/>
</dbReference>
<dbReference type="OrthoDB" id="9795582at2"/>
<dbReference type="Pfam" id="PF03613">
    <property type="entry name" value="EIID-AGA"/>
    <property type="match status" value="1"/>
</dbReference>
<organism evidence="2 3">
    <name type="scientific">Streptococcus massiliensis</name>
    <dbReference type="NCBI Taxonomy" id="313439"/>
    <lineage>
        <taxon>Bacteria</taxon>
        <taxon>Bacillati</taxon>
        <taxon>Bacillota</taxon>
        <taxon>Bacilli</taxon>
        <taxon>Lactobacillales</taxon>
        <taxon>Streptococcaceae</taxon>
        <taxon>Streptococcus</taxon>
    </lineage>
</organism>
<keyword evidence="1" id="KW-1133">Transmembrane helix</keyword>
<keyword evidence="1" id="KW-0472">Membrane</keyword>
<name>A0A380L1B0_9STRE</name>
<accession>A0A380L1B0</accession>